<dbReference type="RefSeq" id="WP_264788688.1">
    <property type="nucleotide sequence ID" value="NZ_AP026867.1"/>
</dbReference>
<dbReference type="EMBL" id="AP026867">
    <property type="protein sequence ID" value="BDS13415.1"/>
    <property type="molecule type" value="Genomic_DNA"/>
</dbReference>
<reference evidence="2" key="1">
    <citation type="submission" date="2022-09" db="EMBL/GenBank/DDBJ databases">
        <title>Aureispira anguillicida sp. nov., isolated from Leptocephalus of Japanese eel Anguilla japonica.</title>
        <authorList>
            <person name="Yuasa K."/>
            <person name="Mekata T."/>
            <person name="Ikunari K."/>
        </authorList>
    </citation>
    <scope>NUCLEOTIDE SEQUENCE</scope>
    <source>
        <strain evidence="2">EL160426</strain>
    </source>
</reference>
<keyword evidence="1" id="KW-1133">Transmembrane helix</keyword>
<dbReference type="AlphaFoldDB" id="A0A915YHR1"/>
<evidence type="ECO:0000313" key="2">
    <source>
        <dbReference type="EMBL" id="BDS13415.1"/>
    </source>
</evidence>
<dbReference type="Proteomes" id="UP001060919">
    <property type="component" value="Chromosome"/>
</dbReference>
<organism evidence="2 3">
    <name type="scientific">Aureispira anguillae</name>
    <dbReference type="NCBI Taxonomy" id="2864201"/>
    <lineage>
        <taxon>Bacteria</taxon>
        <taxon>Pseudomonadati</taxon>
        <taxon>Bacteroidota</taxon>
        <taxon>Saprospiria</taxon>
        <taxon>Saprospirales</taxon>
        <taxon>Saprospiraceae</taxon>
        <taxon>Aureispira</taxon>
    </lineage>
</organism>
<sequence length="85" mass="9751">MLGGQGSVMLKIATQGRNSRHSIFDDNEHSRGYQKKFRLKKISLRQKKAVASKIKRLKEDEVIRYKILAGCFFVFAIVLLLITVI</sequence>
<name>A0A915YHR1_9BACT</name>
<protein>
    <submittedName>
        <fullName evidence="2">Uncharacterized protein</fullName>
    </submittedName>
</protein>
<feature type="transmembrane region" description="Helical" evidence="1">
    <location>
        <begin position="63"/>
        <end position="84"/>
    </location>
</feature>
<dbReference type="KEGG" id="aup:AsAng_0041520"/>
<evidence type="ECO:0000313" key="3">
    <source>
        <dbReference type="Proteomes" id="UP001060919"/>
    </source>
</evidence>
<evidence type="ECO:0000256" key="1">
    <source>
        <dbReference type="SAM" id="Phobius"/>
    </source>
</evidence>
<keyword evidence="1" id="KW-0812">Transmembrane</keyword>
<gene>
    <name evidence="2" type="ORF">AsAng_0041520</name>
</gene>
<proteinExistence type="predicted"/>
<keyword evidence="3" id="KW-1185">Reference proteome</keyword>
<accession>A0A915YHR1</accession>
<keyword evidence="1" id="KW-0472">Membrane</keyword>